<dbReference type="InterPro" id="IPR055913">
    <property type="entry name" value="DUF7490"/>
</dbReference>
<dbReference type="Proteomes" id="UP000823736">
    <property type="component" value="Unassembled WGS sequence"/>
</dbReference>
<protein>
    <submittedName>
        <fullName evidence="5">PGF-CTERM protein</fullName>
    </submittedName>
</protein>
<dbReference type="AlphaFoldDB" id="A0A8T4H2S3"/>
<dbReference type="Pfam" id="PF24318">
    <property type="entry name" value="DUF7490"/>
    <property type="match status" value="2"/>
</dbReference>
<evidence type="ECO:0000259" key="3">
    <source>
        <dbReference type="Pfam" id="PF18204"/>
    </source>
</evidence>
<evidence type="ECO:0000259" key="4">
    <source>
        <dbReference type="Pfam" id="PF24318"/>
    </source>
</evidence>
<dbReference type="InterPro" id="IPR026371">
    <property type="entry name" value="PGF_CTERM"/>
</dbReference>
<dbReference type="Pfam" id="PF18204">
    <property type="entry name" value="PGF-CTERM"/>
    <property type="match status" value="1"/>
</dbReference>
<feature type="domain" description="DUF7490" evidence="4">
    <location>
        <begin position="43"/>
        <end position="147"/>
    </location>
</feature>
<feature type="compositionally biased region" description="Acidic residues" evidence="2">
    <location>
        <begin position="284"/>
        <end position="295"/>
    </location>
</feature>
<feature type="domain" description="PGF-CTERM archaeal protein-sorting signal" evidence="3">
    <location>
        <begin position="311"/>
        <end position="333"/>
    </location>
</feature>
<keyword evidence="6" id="KW-1185">Reference proteome</keyword>
<feature type="region of interest" description="Disordered" evidence="2">
    <location>
        <begin position="282"/>
        <end position="316"/>
    </location>
</feature>
<name>A0A8T4H2S3_9EURY</name>
<dbReference type="EMBL" id="JAGGLC010000004">
    <property type="protein sequence ID" value="MBP1987518.1"/>
    <property type="molecule type" value="Genomic_DNA"/>
</dbReference>
<comment type="caution">
    <text evidence="5">The sequence shown here is derived from an EMBL/GenBank/DDBJ whole genome shotgun (WGS) entry which is preliminary data.</text>
</comment>
<organism evidence="5 6">
    <name type="scientific">Halolamina salifodinae</name>
    <dbReference type="NCBI Taxonomy" id="1202767"/>
    <lineage>
        <taxon>Archaea</taxon>
        <taxon>Methanobacteriati</taxon>
        <taxon>Methanobacteriota</taxon>
        <taxon>Stenosarchaea group</taxon>
        <taxon>Halobacteria</taxon>
        <taxon>Halobacteriales</taxon>
        <taxon>Haloferacaceae</taxon>
    </lineage>
</organism>
<keyword evidence="1" id="KW-0732">Signal</keyword>
<feature type="domain" description="DUF7490" evidence="4">
    <location>
        <begin position="166"/>
        <end position="268"/>
    </location>
</feature>
<sequence>MDSKRVLAAGAIVVVVGTLLAAAAVPAAISDPGDDGPIRPGPVRVVDADIATGEITGQTADLRLYATLDHRGNPAENVSVHFKATDAESGLLVAERELSVGNLTAEGERRVSTVLSVPREGGYVLEGIVYRNGTRVDEFSREVSGVEALTPNYARSNVSFVEDPVLEPVTVSIADAGENRTTLELGGWLTATGPSEADSLSVTFIVRQAESNVVAARTTVDAGGLREGRSETATADVTVPSEYNYYVDAVLSRDGVIIDTAAGVVNLDPTETIERNQTRREVEFDASDFDSDDGEGQPPERTEAAQTVTQTPGFGPGVAAVALLGAGLLARRRR</sequence>
<evidence type="ECO:0000313" key="6">
    <source>
        <dbReference type="Proteomes" id="UP000823736"/>
    </source>
</evidence>
<dbReference type="GO" id="GO:0005886">
    <property type="term" value="C:plasma membrane"/>
    <property type="evidence" value="ECO:0007669"/>
    <property type="project" value="UniProtKB-SubCell"/>
</dbReference>
<proteinExistence type="predicted"/>
<accession>A0A8T4H2S3</accession>
<dbReference type="RefSeq" id="WP_209491818.1">
    <property type="nucleotide sequence ID" value="NZ_JAGGLC010000004.1"/>
</dbReference>
<gene>
    <name evidence="5" type="ORF">J2753_002019</name>
</gene>
<dbReference type="GO" id="GO:0030115">
    <property type="term" value="C:S-layer"/>
    <property type="evidence" value="ECO:0007669"/>
    <property type="project" value="UniProtKB-SubCell"/>
</dbReference>
<dbReference type="NCBIfam" id="TIGR04126">
    <property type="entry name" value="PGF_CTERM"/>
    <property type="match status" value="1"/>
</dbReference>
<evidence type="ECO:0000256" key="2">
    <source>
        <dbReference type="SAM" id="MobiDB-lite"/>
    </source>
</evidence>
<reference evidence="5" key="1">
    <citation type="submission" date="2021-03" db="EMBL/GenBank/DDBJ databases">
        <title>Genomic Encyclopedia of Type Strains, Phase IV (KMG-IV): sequencing the most valuable type-strain genomes for metagenomic binning, comparative biology and taxonomic classification.</title>
        <authorList>
            <person name="Goeker M."/>
        </authorList>
    </citation>
    <scope>NUCLEOTIDE SEQUENCE</scope>
    <source>
        <strain evidence="5">DSM 26232</strain>
    </source>
</reference>
<evidence type="ECO:0000256" key="1">
    <source>
        <dbReference type="ARBA" id="ARBA00022729"/>
    </source>
</evidence>
<evidence type="ECO:0000313" key="5">
    <source>
        <dbReference type="EMBL" id="MBP1987518.1"/>
    </source>
</evidence>
<dbReference type="OrthoDB" id="50312at2157"/>